<reference evidence="9 10" key="1">
    <citation type="submission" date="2023-11" db="EMBL/GenBank/DDBJ databases">
        <authorList>
            <person name="Hedman E."/>
            <person name="Englund M."/>
            <person name="Stromberg M."/>
            <person name="Nyberg Akerstrom W."/>
            <person name="Nylinder S."/>
            <person name="Jareborg N."/>
            <person name="Kallberg Y."/>
            <person name="Kronander E."/>
        </authorList>
    </citation>
    <scope>NUCLEOTIDE SEQUENCE [LARGE SCALE GENOMIC DNA]</scope>
</reference>
<keyword evidence="10" id="KW-1185">Reference proteome</keyword>
<evidence type="ECO:0000256" key="8">
    <source>
        <dbReference type="SAM" id="Phobius"/>
    </source>
</evidence>
<protein>
    <recommendedName>
        <fullName evidence="2">Seipin</fullName>
    </recommendedName>
</protein>
<proteinExistence type="predicted"/>
<dbReference type="Proteomes" id="UP001314205">
    <property type="component" value="Unassembled WGS sequence"/>
</dbReference>
<dbReference type="GO" id="GO:0006629">
    <property type="term" value="P:lipid metabolic process"/>
    <property type="evidence" value="ECO:0007669"/>
    <property type="project" value="UniProtKB-KW"/>
</dbReference>
<gene>
    <name evidence="9" type="ORF">PARMNEM_LOCUS14635</name>
</gene>
<dbReference type="AlphaFoldDB" id="A0AAV1LI92"/>
<dbReference type="GO" id="GO:0005789">
    <property type="term" value="C:endoplasmic reticulum membrane"/>
    <property type="evidence" value="ECO:0007669"/>
    <property type="project" value="UniProtKB-SubCell"/>
</dbReference>
<keyword evidence="6" id="KW-0443">Lipid metabolism</keyword>
<keyword evidence="4" id="KW-0256">Endoplasmic reticulum</keyword>
<evidence type="ECO:0000256" key="3">
    <source>
        <dbReference type="ARBA" id="ARBA00022692"/>
    </source>
</evidence>
<evidence type="ECO:0000256" key="1">
    <source>
        <dbReference type="ARBA" id="ARBA00004477"/>
    </source>
</evidence>
<dbReference type="PANTHER" id="PTHR21212:SF0">
    <property type="entry name" value="SEIPIN"/>
    <property type="match status" value="1"/>
</dbReference>
<keyword evidence="7 8" id="KW-0472">Membrane</keyword>
<evidence type="ECO:0000313" key="9">
    <source>
        <dbReference type="EMBL" id="CAK1595103.1"/>
    </source>
</evidence>
<accession>A0AAV1LI92</accession>
<keyword evidence="5 8" id="KW-1133">Transmembrane helix</keyword>
<evidence type="ECO:0000256" key="6">
    <source>
        <dbReference type="ARBA" id="ARBA00023098"/>
    </source>
</evidence>
<evidence type="ECO:0000313" key="10">
    <source>
        <dbReference type="Proteomes" id="UP001314205"/>
    </source>
</evidence>
<evidence type="ECO:0000256" key="4">
    <source>
        <dbReference type="ARBA" id="ARBA00022824"/>
    </source>
</evidence>
<organism evidence="9 10">
    <name type="scientific">Parnassius mnemosyne</name>
    <name type="common">clouded apollo</name>
    <dbReference type="NCBI Taxonomy" id="213953"/>
    <lineage>
        <taxon>Eukaryota</taxon>
        <taxon>Metazoa</taxon>
        <taxon>Ecdysozoa</taxon>
        <taxon>Arthropoda</taxon>
        <taxon>Hexapoda</taxon>
        <taxon>Insecta</taxon>
        <taxon>Pterygota</taxon>
        <taxon>Neoptera</taxon>
        <taxon>Endopterygota</taxon>
        <taxon>Lepidoptera</taxon>
        <taxon>Glossata</taxon>
        <taxon>Ditrysia</taxon>
        <taxon>Papilionoidea</taxon>
        <taxon>Papilionidae</taxon>
        <taxon>Parnassiinae</taxon>
        <taxon>Parnassini</taxon>
        <taxon>Parnassius</taxon>
        <taxon>Driopa</taxon>
    </lineage>
</organism>
<evidence type="ECO:0000256" key="7">
    <source>
        <dbReference type="ARBA" id="ARBA00023136"/>
    </source>
</evidence>
<dbReference type="Pfam" id="PF06775">
    <property type="entry name" value="Seipin"/>
    <property type="match status" value="1"/>
</dbReference>
<dbReference type="EMBL" id="CAVLGL010000091">
    <property type="protein sequence ID" value="CAK1595103.1"/>
    <property type="molecule type" value="Genomic_DNA"/>
</dbReference>
<dbReference type="InterPro" id="IPR009617">
    <property type="entry name" value="Seipin"/>
</dbReference>
<evidence type="ECO:0000256" key="5">
    <source>
        <dbReference type="ARBA" id="ARBA00022989"/>
    </source>
</evidence>
<dbReference type="CDD" id="cd23995">
    <property type="entry name" value="Seipin_BSCL2_like"/>
    <property type="match status" value="1"/>
</dbReference>
<feature type="transmembrane region" description="Helical" evidence="8">
    <location>
        <begin position="249"/>
        <end position="271"/>
    </location>
</feature>
<comment type="caution">
    <text evidence="9">The sequence shown here is derived from an EMBL/GenBank/DDBJ whole genome shotgun (WGS) entry which is preliminary data.</text>
</comment>
<comment type="subcellular location">
    <subcellularLocation>
        <location evidence="1">Endoplasmic reticulum membrane</location>
        <topology evidence="1">Multi-pass membrane protein</topology>
    </subcellularLocation>
</comment>
<feature type="transmembrane region" description="Helical" evidence="8">
    <location>
        <begin position="47"/>
        <end position="76"/>
    </location>
</feature>
<evidence type="ECO:0000256" key="2">
    <source>
        <dbReference type="ARBA" id="ARBA00022064"/>
    </source>
</evidence>
<dbReference type="GO" id="GO:0140042">
    <property type="term" value="P:lipid droplet formation"/>
    <property type="evidence" value="ECO:0007669"/>
    <property type="project" value="UniProtKB-ARBA"/>
</dbReference>
<keyword evidence="3 8" id="KW-0812">Transmembrane</keyword>
<name>A0AAV1LI92_9NEOP</name>
<dbReference type="PANTHER" id="PTHR21212">
    <property type="entry name" value="BERNARDINELLI-SEIP CONGENITAL LIPODYSTROPHY 2 HOMOLOG BSCL2 PROTEIN"/>
    <property type="match status" value="1"/>
</dbReference>
<sequence length="332" mass="38727">MDLFLGYLSPLRLFKDFIRVPIEAFLGKQYLNYKQKTNKGINSVKELLLKVCILTVFLSAIMWISIFMYIIFYYIYMPNVTHIRPVHLQFRSCEENMGVCSFPSAHVQLTRWNNLLMPGQLYRIKLLLDMPESQVNKDLGMFMVCAQMRAKGGVFVSSSCRSAMLRYRSRLHELIRTTVFAPLLLSGFEEEKQQIQVELFSDFVDDSELPVTDAYVELQSRFAQTYSCELHIQAHFSGLRYVMYYWPRISALVGISTNIFFVSFIFILSWYHLQDGIPEFIKATFGGAEVKAEDDDKKVVLGKVKLERGKSFPYFEDEALLEEFQRLEQKKT</sequence>